<evidence type="ECO:0000313" key="1">
    <source>
        <dbReference type="EMBL" id="KYG72886.1"/>
    </source>
</evidence>
<comment type="caution">
    <text evidence="1">The sequence shown here is derived from an EMBL/GenBank/DDBJ whole genome shotgun (WGS) entry which is preliminary data.</text>
</comment>
<keyword evidence="2" id="KW-1185">Reference proteome</keyword>
<accession>A0A150X2E5</accession>
<evidence type="ECO:0000313" key="2">
    <source>
        <dbReference type="Proteomes" id="UP000075615"/>
    </source>
</evidence>
<dbReference type="AlphaFoldDB" id="A0A150X2E5"/>
<gene>
    <name evidence="1" type="ORF">AWN68_09300</name>
</gene>
<organism evidence="1 2">
    <name type="scientific">Roseivirga echinicomitans</name>
    <dbReference type="NCBI Taxonomy" id="296218"/>
    <lineage>
        <taxon>Bacteria</taxon>
        <taxon>Pseudomonadati</taxon>
        <taxon>Bacteroidota</taxon>
        <taxon>Cytophagia</taxon>
        <taxon>Cytophagales</taxon>
        <taxon>Roseivirgaceae</taxon>
        <taxon>Roseivirga</taxon>
    </lineage>
</organism>
<dbReference type="STRING" id="296218.AWN68_09300"/>
<dbReference type="EMBL" id="LRDB01000050">
    <property type="protein sequence ID" value="KYG72886.1"/>
    <property type="molecule type" value="Genomic_DNA"/>
</dbReference>
<proteinExistence type="predicted"/>
<reference evidence="1 2" key="1">
    <citation type="submission" date="2016-01" db="EMBL/GenBank/DDBJ databases">
        <title>Genome sequencing of Roseivirga echinicomitans KMM 6058.</title>
        <authorList>
            <person name="Selvaratnam C."/>
            <person name="Thevarajoo S."/>
            <person name="Goh K.M."/>
            <person name="Ee R."/>
            <person name="Chan K.-G."/>
            <person name="Chong C.S."/>
        </authorList>
    </citation>
    <scope>NUCLEOTIDE SEQUENCE [LARGE SCALE GENOMIC DNA]</scope>
    <source>
        <strain evidence="1 2">KMM 6058</strain>
    </source>
</reference>
<dbReference type="RefSeq" id="WP_068417578.1">
    <property type="nucleotide sequence ID" value="NZ_LRDB01000050.1"/>
</dbReference>
<name>A0A150X2E5_9BACT</name>
<protein>
    <submittedName>
        <fullName evidence="1">Uncharacterized protein</fullName>
    </submittedName>
</protein>
<dbReference type="OrthoDB" id="8604635at2"/>
<dbReference type="Proteomes" id="UP000075615">
    <property type="component" value="Unassembled WGS sequence"/>
</dbReference>
<sequence>MKKIILHPLKGIEFENKEILELGTSKTELIQKFGKASSGTDKQLFYDDWELRIDLDNSEKIEFIEFIYGPFPEKTEIKLYGINPFKTDSHSLIEILTKNNVGEIDTTEEPYCYAFLESSIGIFRDSCEVDIEEMISEMKENGDYSDNEEWVLEDKEKAKYFWTIGLGKKIIISNNCVQHGV</sequence>